<dbReference type="EMBL" id="JAOWRF010000233">
    <property type="protein sequence ID" value="MCV3214983.1"/>
    <property type="molecule type" value="Genomic_DNA"/>
</dbReference>
<gene>
    <name evidence="1" type="ORF">OGM63_15920</name>
</gene>
<organism evidence="1 2">
    <name type="scientific">Plectonema radiosum NIES-515</name>
    <dbReference type="NCBI Taxonomy" id="2986073"/>
    <lineage>
        <taxon>Bacteria</taxon>
        <taxon>Bacillati</taxon>
        <taxon>Cyanobacteriota</taxon>
        <taxon>Cyanophyceae</taxon>
        <taxon>Oscillatoriophycideae</taxon>
        <taxon>Oscillatoriales</taxon>
        <taxon>Microcoleaceae</taxon>
        <taxon>Plectonema</taxon>
    </lineage>
</organism>
<proteinExistence type="predicted"/>
<keyword evidence="2" id="KW-1185">Reference proteome</keyword>
<name>A0ABT3B0T1_9CYAN</name>
<sequence>MKLYHKKLVKAIALIGSHQCSIDTVIDCRKSDRAEGDIIPRKLQNR</sequence>
<dbReference type="Proteomes" id="UP001526143">
    <property type="component" value="Unassembled WGS sequence"/>
</dbReference>
<comment type="caution">
    <text evidence="1">The sequence shown here is derived from an EMBL/GenBank/DDBJ whole genome shotgun (WGS) entry which is preliminary data.</text>
</comment>
<accession>A0ABT3B0T1</accession>
<dbReference type="RefSeq" id="WP_263746566.1">
    <property type="nucleotide sequence ID" value="NZ_JAOWRF010000233.1"/>
</dbReference>
<reference evidence="1 2" key="1">
    <citation type="submission" date="2022-10" db="EMBL/GenBank/DDBJ databases">
        <title>Identification of biosynthetic pathway for the production of the potent trypsin inhibitor radiosumin.</title>
        <authorList>
            <person name="Fewer D.P."/>
            <person name="Delbaje E."/>
            <person name="Ouyang X."/>
            <person name="Agostino P.D."/>
            <person name="Wahlsten M."/>
            <person name="Jokela J."/>
            <person name="Permi P."/>
            <person name="Haapaniemi E."/>
            <person name="Koistinen H."/>
        </authorList>
    </citation>
    <scope>NUCLEOTIDE SEQUENCE [LARGE SCALE GENOMIC DNA]</scope>
    <source>
        <strain evidence="1 2">NIES-515</strain>
    </source>
</reference>
<evidence type="ECO:0000313" key="2">
    <source>
        <dbReference type="Proteomes" id="UP001526143"/>
    </source>
</evidence>
<evidence type="ECO:0000313" key="1">
    <source>
        <dbReference type="EMBL" id="MCV3214983.1"/>
    </source>
</evidence>
<protein>
    <submittedName>
        <fullName evidence="1">Uncharacterized protein</fullName>
    </submittedName>
</protein>